<gene>
    <name evidence="5" type="ORF">L484_001696</name>
</gene>
<keyword evidence="6" id="KW-1185">Reference proteome</keyword>
<accession>W9SE75</accession>
<dbReference type="GO" id="GO:0004864">
    <property type="term" value="F:protein phosphatase inhibitor activity"/>
    <property type="evidence" value="ECO:0007669"/>
    <property type="project" value="InterPro"/>
</dbReference>
<dbReference type="GO" id="GO:0038023">
    <property type="term" value="F:signaling receptor activity"/>
    <property type="evidence" value="ECO:0007669"/>
    <property type="project" value="InterPro"/>
</dbReference>
<dbReference type="STRING" id="981085.W9SE75"/>
<dbReference type="FunFam" id="3.30.530.20:FF:000007">
    <property type="entry name" value="Major pollen allergen Bet v 1-A"/>
    <property type="match status" value="1"/>
</dbReference>
<dbReference type="OrthoDB" id="1880172at2759"/>
<dbReference type="AlphaFoldDB" id="W9SE75"/>
<keyword evidence="2" id="KW-0611">Plant defense</keyword>
<dbReference type="eggNOG" id="ENOG502RXTQ">
    <property type="taxonomic scope" value="Eukaryota"/>
</dbReference>
<organism evidence="5 6">
    <name type="scientific">Morus notabilis</name>
    <dbReference type="NCBI Taxonomy" id="981085"/>
    <lineage>
        <taxon>Eukaryota</taxon>
        <taxon>Viridiplantae</taxon>
        <taxon>Streptophyta</taxon>
        <taxon>Embryophyta</taxon>
        <taxon>Tracheophyta</taxon>
        <taxon>Spermatophyta</taxon>
        <taxon>Magnoliopsida</taxon>
        <taxon>eudicotyledons</taxon>
        <taxon>Gunneridae</taxon>
        <taxon>Pentapetalae</taxon>
        <taxon>rosids</taxon>
        <taxon>fabids</taxon>
        <taxon>Rosales</taxon>
        <taxon>Moraceae</taxon>
        <taxon>Moreae</taxon>
        <taxon>Morus</taxon>
    </lineage>
</organism>
<dbReference type="GO" id="GO:0009738">
    <property type="term" value="P:abscisic acid-activated signaling pathway"/>
    <property type="evidence" value="ECO:0007669"/>
    <property type="project" value="InterPro"/>
</dbReference>
<feature type="domain" description="Bet v I/Major latex protein" evidence="4">
    <location>
        <begin position="1"/>
        <end position="156"/>
    </location>
</feature>
<dbReference type="PANTHER" id="PTHR31213:SF192">
    <property type="entry name" value="MAJOR ALLERGEN PRU AR 1-LIKE"/>
    <property type="match status" value="1"/>
</dbReference>
<dbReference type="GO" id="GO:0010427">
    <property type="term" value="F:abscisic acid binding"/>
    <property type="evidence" value="ECO:0007669"/>
    <property type="project" value="InterPro"/>
</dbReference>
<keyword evidence="3" id="KW-0568">Pathogenesis-related protein</keyword>
<dbReference type="InterPro" id="IPR050279">
    <property type="entry name" value="Plant_def-hormone_signal"/>
</dbReference>
<dbReference type="Proteomes" id="UP000030645">
    <property type="component" value="Unassembled WGS sequence"/>
</dbReference>
<dbReference type="InterPro" id="IPR024949">
    <property type="entry name" value="Bet_v_I_allergen"/>
</dbReference>
<dbReference type="SMR" id="W9SE75"/>
<comment type="similarity">
    <text evidence="1">Belongs to the BetVI family.</text>
</comment>
<dbReference type="Pfam" id="PF00407">
    <property type="entry name" value="Bet_v_1"/>
    <property type="match status" value="1"/>
</dbReference>
<dbReference type="GO" id="GO:0006952">
    <property type="term" value="P:defense response"/>
    <property type="evidence" value="ECO:0007669"/>
    <property type="project" value="UniProtKB-KW"/>
</dbReference>
<dbReference type="PANTHER" id="PTHR31213">
    <property type="entry name" value="OS08G0374000 PROTEIN-RELATED"/>
    <property type="match status" value="1"/>
</dbReference>
<dbReference type="SMART" id="SM01037">
    <property type="entry name" value="Bet_v_1"/>
    <property type="match status" value="1"/>
</dbReference>
<dbReference type="CDD" id="cd07816">
    <property type="entry name" value="Bet_v1-like"/>
    <property type="match status" value="1"/>
</dbReference>
<evidence type="ECO:0000313" key="5">
    <source>
        <dbReference type="EMBL" id="EXC39745.1"/>
    </source>
</evidence>
<dbReference type="PRINTS" id="PR00634">
    <property type="entry name" value="BETALLERGEN"/>
</dbReference>
<evidence type="ECO:0000259" key="4">
    <source>
        <dbReference type="SMART" id="SM01037"/>
    </source>
</evidence>
<dbReference type="SUPFAM" id="SSF55961">
    <property type="entry name" value="Bet v1-like"/>
    <property type="match status" value="1"/>
</dbReference>
<evidence type="ECO:0000256" key="2">
    <source>
        <dbReference type="ARBA" id="ARBA00022821"/>
    </source>
</evidence>
<dbReference type="Gene3D" id="3.30.530.20">
    <property type="match status" value="1"/>
</dbReference>
<proteinExistence type="inferred from homology"/>
<evidence type="ECO:0000313" key="6">
    <source>
        <dbReference type="Proteomes" id="UP000030645"/>
    </source>
</evidence>
<evidence type="ECO:0000256" key="1">
    <source>
        <dbReference type="ARBA" id="ARBA00009744"/>
    </source>
</evidence>
<dbReference type="GO" id="GO:0005634">
    <property type="term" value="C:nucleus"/>
    <property type="evidence" value="ECO:0007669"/>
    <property type="project" value="TreeGrafter"/>
</dbReference>
<reference evidence="6" key="1">
    <citation type="submission" date="2013-01" db="EMBL/GenBank/DDBJ databases">
        <title>Draft Genome Sequence of a Mulberry Tree, Morus notabilis C.K. Schneid.</title>
        <authorList>
            <person name="He N."/>
            <person name="Zhao S."/>
        </authorList>
    </citation>
    <scope>NUCLEOTIDE SEQUENCE</scope>
</reference>
<dbReference type="EMBL" id="KE621360">
    <property type="protein sequence ID" value="EXC39745.1"/>
    <property type="molecule type" value="Genomic_DNA"/>
</dbReference>
<dbReference type="InterPro" id="IPR023393">
    <property type="entry name" value="START-like_dom_sf"/>
</dbReference>
<dbReference type="GO" id="GO:0005737">
    <property type="term" value="C:cytoplasm"/>
    <property type="evidence" value="ECO:0007669"/>
    <property type="project" value="TreeGrafter"/>
</dbReference>
<sequence length="161" mass="17689">MGVLSLAEDFSCPIAASRIFKALMVDQKNLIPKLLPQFIASVDVIQGDGGAGTIEQINFTEASEFKYVKHRIDELDHENFACKYSLIEGDVLGDKLESIDHEVKFEPAAADGGCVCKITSKYNTEGDFSVSEEEIKAGKEKAMAIFKVVESYLQENPDAYA</sequence>
<name>W9SE75_9ROSA</name>
<protein>
    <submittedName>
        <fullName evidence="5">Major allergen Pru av 1</fullName>
    </submittedName>
</protein>
<dbReference type="InterPro" id="IPR000916">
    <property type="entry name" value="Bet_v_I/MLP"/>
</dbReference>
<dbReference type="KEGG" id="mnt:21385290"/>
<evidence type="ECO:0000256" key="3">
    <source>
        <dbReference type="ARBA" id="ARBA00023265"/>
    </source>
</evidence>